<reference evidence="2 3" key="1">
    <citation type="submission" date="2017-11" db="EMBL/GenBank/DDBJ databases">
        <title>Genome sequencing of Prevotella intermedia KCOM 2837.</title>
        <authorList>
            <person name="Kook J.-K."/>
            <person name="Park S.-N."/>
            <person name="Lim Y.K."/>
        </authorList>
    </citation>
    <scope>NUCLEOTIDE SEQUENCE [LARGE SCALE GENOMIC DNA]</scope>
    <source>
        <strain evidence="2 3">KCOM 2837</strain>
    </source>
</reference>
<organism evidence="2 3">
    <name type="scientific">Prevotella intermedia</name>
    <dbReference type="NCBI Taxonomy" id="28131"/>
    <lineage>
        <taxon>Bacteria</taxon>
        <taxon>Pseudomonadati</taxon>
        <taxon>Bacteroidota</taxon>
        <taxon>Bacteroidia</taxon>
        <taxon>Bacteroidales</taxon>
        <taxon>Prevotellaceae</taxon>
        <taxon>Prevotella</taxon>
    </lineage>
</organism>
<dbReference type="Proteomes" id="UP000229630">
    <property type="component" value="Chromosome 1"/>
</dbReference>
<gene>
    <name evidence="2" type="ORF">CTM62_02940</name>
</gene>
<name>A0A2D3L5D4_PREIN</name>
<dbReference type="RefSeq" id="WP_100018905.1">
    <property type="nucleotide sequence ID" value="NZ_CP024723.1"/>
</dbReference>
<sequence>MDDKFPSLSKLQKQEKRKLVDNCVKYHIITTTLDYLVTSKFLWAKEAVSYMTVREWLNKRATYNYMWTVPVVQIDLWLHEMIWLELVSFNQDKQEFTLTEHGYSVYKSQQYHSIYASLLEAKYSRKIAFRSIIVSIFAFLISFITLVVTYLSYIK</sequence>
<protein>
    <submittedName>
        <fullName evidence="2">Uncharacterized protein</fullName>
    </submittedName>
</protein>
<proteinExistence type="predicted"/>
<keyword evidence="1" id="KW-1133">Transmembrane helix</keyword>
<evidence type="ECO:0000256" key="1">
    <source>
        <dbReference type="SAM" id="Phobius"/>
    </source>
</evidence>
<keyword evidence="1" id="KW-0812">Transmembrane</keyword>
<dbReference type="EMBL" id="CP024723">
    <property type="protein sequence ID" value="ATV25776.1"/>
    <property type="molecule type" value="Genomic_DNA"/>
</dbReference>
<keyword evidence="1" id="KW-0472">Membrane</keyword>
<dbReference type="AlphaFoldDB" id="A0A2D3L5D4"/>
<accession>A0A2D3L5D4</accession>
<evidence type="ECO:0000313" key="3">
    <source>
        <dbReference type="Proteomes" id="UP000229630"/>
    </source>
</evidence>
<feature type="transmembrane region" description="Helical" evidence="1">
    <location>
        <begin position="132"/>
        <end position="153"/>
    </location>
</feature>
<evidence type="ECO:0000313" key="2">
    <source>
        <dbReference type="EMBL" id="ATV25776.1"/>
    </source>
</evidence>